<evidence type="ECO:0000313" key="9">
    <source>
        <dbReference type="Proteomes" id="UP000253551"/>
    </source>
</evidence>
<evidence type="ECO:0000256" key="3">
    <source>
        <dbReference type="ARBA" id="ARBA00022692"/>
    </source>
</evidence>
<proteinExistence type="predicted"/>
<evidence type="ECO:0000313" key="8">
    <source>
        <dbReference type="EMBL" id="RCH77533.1"/>
    </source>
</evidence>
<evidence type="ECO:0000256" key="2">
    <source>
        <dbReference type="ARBA" id="ARBA00022475"/>
    </source>
</evidence>
<comment type="subcellular location">
    <subcellularLocation>
        <location evidence="1">Cell membrane</location>
        <topology evidence="1">Multi-pass membrane protein</topology>
    </subcellularLocation>
</comment>
<keyword evidence="5 6" id="KW-0472">Membrane</keyword>
<dbReference type="EMBL" id="PJQM01007988">
    <property type="protein sequence ID" value="RCH77533.1"/>
    <property type="molecule type" value="Genomic_DNA"/>
</dbReference>
<comment type="caution">
    <text evidence="8">The sequence shown here is derived from an EMBL/GenBank/DDBJ whole genome shotgun (WGS) entry which is preliminary data.</text>
</comment>
<gene>
    <name evidence="8" type="ORF">CU098_004305</name>
</gene>
<name>A0A367IIM8_RHIST</name>
<protein>
    <recommendedName>
        <fullName evidence="7">DUF202 domain-containing protein</fullName>
    </recommendedName>
</protein>
<feature type="domain" description="DUF202" evidence="7">
    <location>
        <begin position="44"/>
        <end position="110"/>
    </location>
</feature>
<dbReference type="OrthoDB" id="199599at2759"/>
<keyword evidence="9" id="KW-1185">Reference proteome</keyword>
<evidence type="ECO:0000256" key="4">
    <source>
        <dbReference type="ARBA" id="ARBA00022989"/>
    </source>
</evidence>
<feature type="non-terminal residue" evidence="8">
    <location>
        <position position="144"/>
    </location>
</feature>
<evidence type="ECO:0000256" key="6">
    <source>
        <dbReference type="SAM" id="Phobius"/>
    </source>
</evidence>
<dbReference type="PANTHER" id="PTHR34187">
    <property type="entry name" value="FGR18P"/>
    <property type="match status" value="1"/>
</dbReference>
<dbReference type="AlphaFoldDB" id="A0A367IIM8"/>
<evidence type="ECO:0000256" key="1">
    <source>
        <dbReference type="ARBA" id="ARBA00004651"/>
    </source>
</evidence>
<reference evidence="8 9" key="1">
    <citation type="journal article" date="2018" name="G3 (Bethesda)">
        <title>Phylogenetic and Phylogenomic Definition of Rhizopus Species.</title>
        <authorList>
            <person name="Gryganskyi A.P."/>
            <person name="Golan J."/>
            <person name="Dolatabadi S."/>
            <person name="Mondo S."/>
            <person name="Robb S."/>
            <person name="Idnurm A."/>
            <person name="Muszewska A."/>
            <person name="Steczkiewicz K."/>
            <person name="Masonjones S."/>
            <person name="Liao H.L."/>
            <person name="Gajdeczka M.T."/>
            <person name="Anike F."/>
            <person name="Vuek A."/>
            <person name="Anishchenko I.M."/>
            <person name="Voigt K."/>
            <person name="de Hoog G.S."/>
            <person name="Smith M.E."/>
            <person name="Heitman J."/>
            <person name="Vilgalys R."/>
            <person name="Stajich J.E."/>
        </authorList>
    </citation>
    <scope>NUCLEOTIDE SEQUENCE [LARGE SCALE GENOMIC DNA]</scope>
    <source>
        <strain evidence="8 9">LSU 92-RS-03</strain>
    </source>
</reference>
<dbReference type="InterPro" id="IPR003807">
    <property type="entry name" value="DUF202"/>
</dbReference>
<keyword evidence="2" id="KW-1003">Cell membrane</keyword>
<evidence type="ECO:0000256" key="5">
    <source>
        <dbReference type="ARBA" id="ARBA00023136"/>
    </source>
</evidence>
<dbReference type="Pfam" id="PF02656">
    <property type="entry name" value="DUF202"/>
    <property type="match status" value="1"/>
</dbReference>
<feature type="transmembrane region" description="Helical" evidence="6">
    <location>
        <begin position="86"/>
        <end position="107"/>
    </location>
</feature>
<dbReference type="GO" id="GO:0005886">
    <property type="term" value="C:plasma membrane"/>
    <property type="evidence" value="ECO:0007669"/>
    <property type="project" value="UniProtKB-SubCell"/>
</dbReference>
<keyword evidence="3 6" id="KW-0812">Transmembrane</keyword>
<evidence type="ECO:0000259" key="7">
    <source>
        <dbReference type="Pfam" id="PF02656"/>
    </source>
</evidence>
<accession>A0A367IIM8</accession>
<dbReference type="Proteomes" id="UP000253551">
    <property type="component" value="Unassembled WGS sequence"/>
</dbReference>
<keyword evidence="4 6" id="KW-1133">Transmembrane helix</keyword>
<dbReference type="InterPro" id="IPR052053">
    <property type="entry name" value="IM_YidH-like"/>
</dbReference>
<organism evidence="8 9">
    <name type="scientific">Rhizopus stolonifer</name>
    <name type="common">Rhizopus nigricans</name>
    <dbReference type="NCBI Taxonomy" id="4846"/>
    <lineage>
        <taxon>Eukaryota</taxon>
        <taxon>Fungi</taxon>
        <taxon>Fungi incertae sedis</taxon>
        <taxon>Mucoromycota</taxon>
        <taxon>Mucoromycotina</taxon>
        <taxon>Mucoromycetes</taxon>
        <taxon>Mucorales</taxon>
        <taxon>Mucorineae</taxon>
        <taxon>Rhizopodaceae</taxon>
        <taxon>Rhizopus</taxon>
    </lineage>
</organism>
<feature type="transmembrane region" description="Helical" evidence="6">
    <location>
        <begin position="119"/>
        <end position="143"/>
    </location>
</feature>
<dbReference type="PANTHER" id="PTHR34187:SF2">
    <property type="entry name" value="DUF202 DOMAIN-CONTAINING PROTEIN"/>
    <property type="match status" value="1"/>
</dbReference>
<feature type="transmembrane region" description="Helical" evidence="6">
    <location>
        <begin position="53"/>
        <end position="74"/>
    </location>
</feature>
<sequence>MSQQPLLLHSKQNYSSIESRQYIQGVLDFFSPALYLENTLAVARDHLANERTFLAWVRTSLSTISVGIALTQLFRLEKENKIGRPLGMLFIIISMMYMVFACIRYFHSQSALTQGYFPASQSIILITFIVTLSALLLVLALIIS</sequence>